<comment type="cofactor">
    <cofactor evidence="3">
        <name>Co(2+)</name>
        <dbReference type="ChEBI" id="CHEBI:48828"/>
    </cofactor>
</comment>
<dbReference type="InterPro" id="IPR000056">
    <property type="entry name" value="Ribul_P_3_epim-like"/>
</dbReference>
<organism evidence="12 13">
    <name type="scientific">Thermophilibacter provencensis</name>
    <dbReference type="NCBI Taxonomy" id="1852386"/>
    <lineage>
        <taxon>Bacteria</taxon>
        <taxon>Bacillati</taxon>
        <taxon>Actinomycetota</taxon>
        <taxon>Coriobacteriia</taxon>
        <taxon>Coriobacteriales</taxon>
        <taxon>Atopobiaceae</taxon>
        <taxon>Thermophilibacter</taxon>
    </lineage>
</organism>
<dbReference type="Gene3D" id="3.20.20.70">
    <property type="entry name" value="Aldolase class I"/>
    <property type="match status" value="1"/>
</dbReference>
<keyword evidence="9 10" id="KW-0413">Isomerase</keyword>
<feature type="binding site" evidence="10">
    <location>
        <position position="33"/>
    </location>
    <ligand>
        <name>a divalent metal cation</name>
        <dbReference type="ChEBI" id="CHEBI:60240"/>
    </ligand>
</feature>
<dbReference type="HAMAP" id="MF_02227">
    <property type="entry name" value="RPE"/>
    <property type="match status" value="1"/>
</dbReference>
<reference evidence="12 13" key="3">
    <citation type="submission" date="2023-06" db="EMBL/GenBank/DDBJ databases">
        <authorList>
            <person name="Zeman M."/>
            <person name="Kubasova T."/>
            <person name="Jahodarova E."/>
            <person name="Nykrynova M."/>
            <person name="Rychlik I."/>
        </authorList>
    </citation>
    <scope>NUCLEOTIDE SEQUENCE [LARGE SCALE GENOMIC DNA]</scope>
    <source>
        <strain evidence="12 13">153_Feed</strain>
    </source>
</reference>
<feature type="active site" description="Proton acceptor" evidence="10">
    <location>
        <position position="35"/>
    </location>
</feature>
<accession>A0ABT7V310</accession>
<comment type="cofactor">
    <cofactor evidence="2">
        <name>Mn(2+)</name>
        <dbReference type="ChEBI" id="CHEBI:29035"/>
    </cofactor>
</comment>
<comment type="similarity">
    <text evidence="6 10 11">Belongs to the ribulose-phosphate 3-epimerase family.</text>
</comment>
<keyword evidence="8 10" id="KW-0479">Metal-binding</keyword>
<feature type="binding site" evidence="10">
    <location>
        <begin position="142"/>
        <end position="145"/>
    </location>
    <ligand>
        <name>substrate</name>
    </ligand>
</feature>
<dbReference type="InterPro" id="IPR013785">
    <property type="entry name" value="Aldolase_TIM"/>
</dbReference>
<comment type="catalytic activity">
    <reaction evidence="1 10 11">
        <text>D-ribulose 5-phosphate = D-xylulose 5-phosphate</text>
        <dbReference type="Rhea" id="RHEA:13677"/>
        <dbReference type="ChEBI" id="CHEBI:57737"/>
        <dbReference type="ChEBI" id="CHEBI:58121"/>
        <dbReference type="EC" id="5.1.3.1"/>
    </reaction>
</comment>
<protein>
    <recommendedName>
        <fullName evidence="7 10">Ribulose-phosphate 3-epimerase</fullName>
        <ecNumber evidence="7 10">5.1.3.1</ecNumber>
    </recommendedName>
</protein>
<evidence type="ECO:0000256" key="4">
    <source>
        <dbReference type="ARBA" id="ARBA00001947"/>
    </source>
</evidence>
<dbReference type="Proteomes" id="UP001529256">
    <property type="component" value="Unassembled WGS sequence"/>
</dbReference>
<evidence type="ECO:0000256" key="5">
    <source>
        <dbReference type="ARBA" id="ARBA00001954"/>
    </source>
</evidence>
<evidence type="ECO:0000256" key="3">
    <source>
        <dbReference type="ARBA" id="ARBA00001941"/>
    </source>
</evidence>
<dbReference type="RefSeq" id="WP_289511074.1">
    <property type="nucleotide sequence ID" value="NZ_JAUDEA010000005.1"/>
</dbReference>
<reference evidence="12 13" key="2">
    <citation type="submission" date="2023-06" db="EMBL/GenBank/DDBJ databases">
        <title>Identification and characterization of horizontal gene transfer across gut microbiota members of farm animals based on homology search.</title>
        <authorList>
            <person name="Schwarzerova J."/>
            <person name="Nykrynova M."/>
            <person name="Jureckova K."/>
            <person name="Cejkova D."/>
            <person name="Rychlik I."/>
        </authorList>
    </citation>
    <scope>NUCLEOTIDE SEQUENCE [LARGE SCALE GENOMIC DNA]</scope>
    <source>
        <strain evidence="12 13">153_Feed</strain>
    </source>
</reference>
<comment type="cofactor">
    <cofactor evidence="5">
        <name>Fe(2+)</name>
        <dbReference type="ChEBI" id="CHEBI:29033"/>
    </cofactor>
</comment>
<dbReference type="EMBL" id="JAUDEA010000005">
    <property type="protein sequence ID" value="MDM8270982.1"/>
    <property type="molecule type" value="Genomic_DNA"/>
</dbReference>
<dbReference type="SUPFAM" id="SSF51366">
    <property type="entry name" value="Ribulose-phoshate binding barrel"/>
    <property type="match status" value="1"/>
</dbReference>
<feature type="binding site" evidence="10">
    <location>
        <position position="10"/>
    </location>
    <ligand>
        <name>substrate</name>
    </ligand>
</feature>
<dbReference type="PROSITE" id="PS01085">
    <property type="entry name" value="RIBUL_P_3_EPIMER_1"/>
    <property type="match status" value="1"/>
</dbReference>
<evidence type="ECO:0000256" key="2">
    <source>
        <dbReference type="ARBA" id="ARBA00001936"/>
    </source>
</evidence>
<dbReference type="InterPro" id="IPR026019">
    <property type="entry name" value="Ribul_P_3_epim"/>
</dbReference>
<dbReference type="NCBIfam" id="NF004076">
    <property type="entry name" value="PRK05581.1-4"/>
    <property type="match status" value="1"/>
</dbReference>
<dbReference type="PROSITE" id="PS01086">
    <property type="entry name" value="RIBUL_P_3_EPIMER_2"/>
    <property type="match status" value="1"/>
</dbReference>
<evidence type="ECO:0000256" key="6">
    <source>
        <dbReference type="ARBA" id="ARBA00009541"/>
    </source>
</evidence>
<feature type="binding site" evidence="10">
    <location>
        <position position="66"/>
    </location>
    <ligand>
        <name>a divalent metal cation</name>
        <dbReference type="ChEBI" id="CHEBI:60240"/>
    </ligand>
</feature>
<dbReference type="NCBIfam" id="TIGR01163">
    <property type="entry name" value="rpe"/>
    <property type="match status" value="1"/>
</dbReference>
<comment type="function">
    <text evidence="10">Catalyzes the reversible epimerization of D-ribulose 5-phosphate to D-xylulose 5-phosphate.</text>
</comment>
<feature type="active site" description="Proton donor" evidence="10">
    <location>
        <position position="175"/>
    </location>
</feature>
<comment type="cofactor">
    <cofactor evidence="10">
        <name>a divalent metal cation</name>
        <dbReference type="ChEBI" id="CHEBI:60240"/>
    </cofactor>
    <text evidence="10">Binds 1 divalent metal cation per subunit.</text>
</comment>
<comment type="pathway">
    <text evidence="10">Carbohydrate degradation.</text>
</comment>
<feature type="binding site" evidence="10">
    <location>
        <begin position="197"/>
        <end position="198"/>
    </location>
    <ligand>
        <name>substrate</name>
    </ligand>
</feature>
<dbReference type="PANTHER" id="PTHR11749">
    <property type="entry name" value="RIBULOSE-5-PHOSPHATE-3-EPIMERASE"/>
    <property type="match status" value="1"/>
</dbReference>
<feature type="binding site" evidence="10">
    <location>
        <position position="35"/>
    </location>
    <ligand>
        <name>a divalent metal cation</name>
        <dbReference type="ChEBI" id="CHEBI:60240"/>
    </ligand>
</feature>
<dbReference type="PIRSF" id="PIRSF001461">
    <property type="entry name" value="RPE"/>
    <property type="match status" value="1"/>
</dbReference>
<comment type="caution">
    <text evidence="12">The sequence shown here is derived from an EMBL/GenBank/DDBJ whole genome shotgun (WGS) entry which is preliminary data.</text>
</comment>
<name>A0ABT7V310_9ACTN</name>
<proteinExistence type="inferred from homology"/>
<keyword evidence="10 11" id="KW-0119">Carbohydrate metabolism</keyword>
<keyword evidence="13" id="KW-1185">Reference proteome</keyword>
<feature type="binding site" evidence="10">
    <location>
        <position position="175"/>
    </location>
    <ligand>
        <name>a divalent metal cation</name>
        <dbReference type="ChEBI" id="CHEBI:60240"/>
    </ligand>
</feature>
<evidence type="ECO:0000256" key="11">
    <source>
        <dbReference type="PIRNR" id="PIRNR001461"/>
    </source>
</evidence>
<feature type="binding site" evidence="10">
    <location>
        <position position="66"/>
    </location>
    <ligand>
        <name>substrate</name>
    </ligand>
</feature>
<evidence type="ECO:0000256" key="7">
    <source>
        <dbReference type="ARBA" id="ARBA00013188"/>
    </source>
</evidence>
<evidence type="ECO:0000313" key="12">
    <source>
        <dbReference type="EMBL" id="MDM8270982.1"/>
    </source>
</evidence>
<comment type="cofactor">
    <cofactor evidence="4">
        <name>Zn(2+)</name>
        <dbReference type="ChEBI" id="CHEBI:29105"/>
    </cofactor>
</comment>
<dbReference type="InterPro" id="IPR011060">
    <property type="entry name" value="RibuloseP-bd_barrel"/>
</dbReference>
<evidence type="ECO:0000256" key="9">
    <source>
        <dbReference type="ARBA" id="ARBA00023235"/>
    </source>
</evidence>
<evidence type="ECO:0000256" key="10">
    <source>
        <dbReference type="HAMAP-Rule" id="MF_02227"/>
    </source>
</evidence>
<evidence type="ECO:0000256" key="8">
    <source>
        <dbReference type="ARBA" id="ARBA00022723"/>
    </source>
</evidence>
<dbReference type="Pfam" id="PF00834">
    <property type="entry name" value="Ribul_P_3_epim"/>
    <property type="match status" value="1"/>
</dbReference>
<sequence length="225" mass="23936">MLEEIKIAPSILAANYLRLGEELADVSTGDLIHFDVMDGHFVPNLSFGIDVVRAVKSATDLPVDVHLMITNPDEMVEKYLDAGADYLSFHYEATAHAHRLVSLIHERGAKASVALNPATPVAALEPILGDLDMVLVMTVNPGFGGQSFIESSSRKIRRLRRMCDEQGVNPLIEVDGGMSAKTVAKVTSAGANVIVAGSSVFGAPDRAAAIDEIRRAGQAGVSKMA</sequence>
<dbReference type="CDD" id="cd00429">
    <property type="entry name" value="RPE"/>
    <property type="match status" value="1"/>
</dbReference>
<gene>
    <name evidence="10 12" type="primary">rpe</name>
    <name evidence="12" type="ORF">QUW25_04765</name>
</gene>
<feature type="binding site" evidence="10">
    <location>
        <begin position="175"/>
        <end position="177"/>
    </location>
    <ligand>
        <name>substrate</name>
    </ligand>
</feature>
<dbReference type="EC" id="5.1.3.1" evidence="7 10"/>
<reference evidence="13" key="1">
    <citation type="submission" date="2023-06" db="EMBL/GenBank/DDBJ databases">
        <title>Identification and characterization of horizontal gene transfer across gut microbiota members of farm animals based on homology search.</title>
        <authorList>
            <person name="Zeman M."/>
            <person name="Kubasova T."/>
            <person name="Jahodarova E."/>
            <person name="Nykrynova M."/>
            <person name="Rychlik I."/>
        </authorList>
    </citation>
    <scope>NUCLEOTIDE SEQUENCE [LARGE SCALE GENOMIC DNA]</scope>
    <source>
        <strain evidence="13">153_Feed</strain>
    </source>
</reference>
<dbReference type="GO" id="GO:0004750">
    <property type="term" value="F:D-ribulose-phosphate 3-epimerase activity"/>
    <property type="evidence" value="ECO:0007669"/>
    <property type="project" value="UniProtKB-EC"/>
</dbReference>
<evidence type="ECO:0000256" key="1">
    <source>
        <dbReference type="ARBA" id="ARBA00001782"/>
    </source>
</evidence>
<evidence type="ECO:0000313" key="13">
    <source>
        <dbReference type="Proteomes" id="UP001529256"/>
    </source>
</evidence>